<name>A0ABR6MD16_MICEC</name>
<gene>
    <name evidence="1" type="ORF">FHU28_003115</name>
</gene>
<protein>
    <submittedName>
        <fullName evidence="1">Uncharacterized protein</fullName>
    </submittedName>
</protein>
<reference evidence="1 2" key="1">
    <citation type="submission" date="2020-08" db="EMBL/GenBank/DDBJ databases">
        <title>Sequencing the genomes of 1000 actinobacteria strains.</title>
        <authorList>
            <person name="Klenk H.-P."/>
        </authorList>
    </citation>
    <scope>NUCLEOTIDE SEQUENCE [LARGE SCALE GENOMIC DNA]</scope>
    <source>
        <strain evidence="1 2">DSM 43036</strain>
    </source>
</reference>
<dbReference type="RefSeq" id="WP_184684883.1">
    <property type="nucleotide sequence ID" value="NZ_JACHJC010000001.1"/>
</dbReference>
<proteinExistence type="predicted"/>
<evidence type="ECO:0000313" key="1">
    <source>
        <dbReference type="EMBL" id="MBB5113276.1"/>
    </source>
</evidence>
<evidence type="ECO:0000313" key="2">
    <source>
        <dbReference type="Proteomes" id="UP000618986"/>
    </source>
</evidence>
<keyword evidence="2" id="KW-1185">Reference proteome</keyword>
<dbReference type="EMBL" id="JACHJC010000001">
    <property type="protein sequence ID" value="MBB5113276.1"/>
    <property type="molecule type" value="Genomic_DNA"/>
</dbReference>
<organism evidence="1 2">
    <name type="scientific">Micromonospora echinospora</name>
    <name type="common">Micromonospora purpurea</name>
    <dbReference type="NCBI Taxonomy" id="1877"/>
    <lineage>
        <taxon>Bacteria</taxon>
        <taxon>Bacillati</taxon>
        <taxon>Actinomycetota</taxon>
        <taxon>Actinomycetes</taxon>
        <taxon>Micromonosporales</taxon>
        <taxon>Micromonosporaceae</taxon>
        <taxon>Micromonospora</taxon>
    </lineage>
</organism>
<accession>A0ABR6MD16</accession>
<dbReference type="Proteomes" id="UP000618986">
    <property type="component" value="Unassembled WGS sequence"/>
</dbReference>
<comment type="caution">
    <text evidence="1">The sequence shown here is derived from an EMBL/GenBank/DDBJ whole genome shotgun (WGS) entry which is preliminary data.</text>
</comment>
<dbReference type="GeneID" id="300297037"/>
<sequence length="334" mass="37443">MRSVDYLWNQRSATLTAQTVAFWAYLDRVAAGRQWSAVTGNEIGELYVRSHAEGSRPSRAVLAPYLERVDAEGWIHPASVRLLELWRDELRLLGVGDPGLTADRPMALSTDETLDILAERDLLVDHRRFGGPVLLDGPRWGLPLRQLVGPDGHPNYLVPILRDLIPRARHAERVVLVHDTELTQDYTTLDRVLGTLGATVSRLALGRVPIGGAIRSSRHGDWTGVTLDHISRACLEHVELPVYQLGMRIYFIAVLQRGSRRSVEPELLRRCLWKARRILSRVEQSGDTGAAAATALLTKLCDDRGYVDPYGLTCRLLSRRRRTSAGPLLREVYL</sequence>